<protein>
    <submittedName>
        <fullName evidence="1">Uncharacterized protein</fullName>
    </submittedName>
</protein>
<sequence length="258" mass="28687">MSFTYAGTSTANLAGVTAVLQEWPSLGGHTIESTAVTGKDGRFFHDSTRVATRFVFDVIIEGSTPQQTGERRDAFTRLIDPAQGPRSLVLDADSGWIYHDVLVAEEITWTRMTWERGLGFRLRAQVAFETQGDPTARQLDPDVLTGTGSLTYTHTLGTTSAYPTLSFAPLTAQTSYDIRIGTHELAISRFASWTGNHRLVLDYEHMAFHLETSAGQRVASAVRHMSNYQRPALHQGQTYQVSVTPERPFRFHPNARRA</sequence>
<proteinExistence type="predicted"/>
<reference evidence="1 2" key="1">
    <citation type="submission" date="2022-04" db="EMBL/GenBank/DDBJ databases">
        <title>Human microbiome associated bacterial genomes.</title>
        <authorList>
            <person name="Sandstrom S."/>
            <person name="Salamzade R."/>
            <person name="Kalan L.R."/>
        </authorList>
    </citation>
    <scope>NUCLEOTIDE SEQUENCE [LARGE SCALE GENOMIC DNA]</scope>
    <source>
        <strain evidence="2">p3-SID767</strain>
    </source>
</reference>
<evidence type="ECO:0000313" key="2">
    <source>
        <dbReference type="Proteomes" id="UP001205046"/>
    </source>
</evidence>
<evidence type="ECO:0000313" key="1">
    <source>
        <dbReference type="EMBL" id="MCT1607152.1"/>
    </source>
</evidence>
<gene>
    <name evidence="1" type="ORF">M3B43_07395</name>
</gene>
<keyword evidence="2" id="KW-1185">Reference proteome</keyword>
<dbReference type="Gene3D" id="2.40.30.200">
    <property type="match status" value="1"/>
</dbReference>
<comment type="caution">
    <text evidence="1">The sequence shown here is derived from an EMBL/GenBank/DDBJ whole genome shotgun (WGS) entry which is preliminary data.</text>
</comment>
<accession>A0ABT2HR33</accession>
<dbReference type="Proteomes" id="UP001205046">
    <property type="component" value="Unassembled WGS sequence"/>
</dbReference>
<dbReference type="EMBL" id="JALXMO010000016">
    <property type="protein sequence ID" value="MCT1607152.1"/>
    <property type="molecule type" value="Genomic_DNA"/>
</dbReference>
<organism evidence="1 2">
    <name type="scientific">Nesterenkonia massiliensis</name>
    <dbReference type="NCBI Taxonomy" id="1232429"/>
    <lineage>
        <taxon>Bacteria</taxon>
        <taxon>Bacillati</taxon>
        <taxon>Actinomycetota</taxon>
        <taxon>Actinomycetes</taxon>
        <taxon>Micrococcales</taxon>
        <taxon>Micrococcaceae</taxon>
        <taxon>Nesterenkonia</taxon>
    </lineage>
</organism>
<name>A0ABT2HR33_9MICC</name>
<dbReference type="RefSeq" id="WP_260073158.1">
    <property type="nucleotide sequence ID" value="NZ_JALXMO010000016.1"/>
</dbReference>